<dbReference type="RefSeq" id="WP_316774219.1">
    <property type="nucleotide sequence ID" value="NZ_JASMWN010000003.1"/>
</dbReference>
<feature type="transmembrane region" description="Helical" evidence="1">
    <location>
        <begin position="16"/>
        <end position="38"/>
    </location>
</feature>
<keyword evidence="3" id="KW-1185">Reference proteome</keyword>
<comment type="caution">
    <text evidence="2">The sequence shown here is derived from an EMBL/GenBank/DDBJ whole genome shotgun (WGS) entry which is preliminary data.</text>
</comment>
<dbReference type="Proteomes" id="UP001255416">
    <property type="component" value="Unassembled WGS sequence"/>
</dbReference>
<reference evidence="3" key="1">
    <citation type="submission" date="2023-05" db="EMBL/GenBank/DDBJ databases">
        <title>Sedimentitalea sp. nov. JM2-8.</title>
        <authorList>
            <person name="Huang J."/>
        </authorList>
    </citation>
    <scope>NUCLEOTIDE SEQUENCE [LARGE SCALE GENOMIC DNA]</scope>
    <source>
        <strain evidence="3">KHS03</strain>
    </source>
</reference>
<feature type="transmembrane region" description="Helical" evidence="1">
    <location>
        <begin position="266"/>
        <end position="285"/>
    </location>
</feature>
<keyword evidence="1" id="KW-0812">Transmembrane</keyword>
<dbReference type="PANTHER" id="PTHR30572">
    <property type="entry name" value="MEMBRANE COMPONENT OF TRANSPORTER-RELATED"/>
    <property type="match status" value="1"/>
</dbReference>
<keyword evidence="1" id="KW-1133">Transmembrane helix</keyword>
<organism evidence="2 3">
    <name type="scientific">Sedimentitalea todarodis</name>
    <dbReference type="NCBI Taxonomy" id="1631240"/>
    <lineage>
        <taxon>Bacteria</taxon>
        <taxon>Pseudomonadati</taxon>
        <taxon>Pseudomonadota</taxon>
        <taxon>Alphaproteobacteria</taxon>
        <taxon>Rhodobacterales</taxon>
        <taxon>Paracoccaceae</taxon>
        <taxon>Sedimentitalea</taxon>
    </lineage>
</organism>
<feature type="transmembrane region" description="Helical" evidence="1">
    <location>
        <begin position="358"/>
        <end position="385"/>
    </location>
</feature>
<gene>
    <name evidence="2" type="ORF">QO231_05850</name>
</gene>
<name>A0ABU3VB36_9RHOB</name>
<dbReference type="PANTHER" id="PTHR30572:SF4">
    <property type="entry name" value="ABC TRANSPORTER PERMEASE YTRF"/>
    <property type="match status" value="1"/>
</dbReference>
<feature type="transmembrane region" description="Helical" evidence="1">
    <location>
        <begin position="297"/>
        <end position="317"/>
    </location>
</feature>
<proteinExistence type="predicted"/>
<sequence>MLIATLAWRDLMRDRFFLFCNVAIMVGILVPLLVLFGVKNGVYSALIGEMLADPANRQIDTQGNASFTDRDLAPLRGWPEIAFLTPKVRGQFDFMNVRAKGGRRMRPALIIPTGGGDPTLPRGTEIAGNQVAVSAQLAAQLDLDAGTELQLISQAEGRPRQLVLPVTVAVILPETATAGRAVLAPFEMLDLIEAFYDSYSLPDHGITGTRDLADRVPSYEGVRVYARGLEDVAALQARIEDHLSIGTTARTREVESLLGLGRKLNLALGLTAALAALGLGAALVLGFWSDVSRKKTVLAGIALLGIPGHTLALFPVVQALITSLAGLALSFLLYLGAGRIAGAMFGQGLPDGASLTQIPAAQGVAICLGVLVLVLGAAAVAAWSAQRLDPASVLREGS</sequence>
<evidence type="ECO:0000313" key="2">
    <source>
        <dbReference type="EMBL" id="MDU9003377.1"/>
    </source>
</evidence>
<accession>A0ABU3VB36</accession>
<evidence type="ECO:0000256" key="1">
    <source>
        <dbReference type="SAM" id="Phobius"/>
    </source>
</evidence>
<dbReference type="EMBL" id="JASMWN010000003">
    <property type="protein sequence ID" value="MDU9003377.1"/>
    <property type="molecule type" value="Genomic_DNA"/>
</dbReference>
<dbReference type="InterPro" id="IPR050250">
    <property type="entry name" value="Macrolide_Exporter_MacB"/>
</dbReference>
<keyword evidence="1" id="KW-0472">Membrane</keyword>
<protein>
    <submittedName>
        <fullName evidence="2">ABC transporter permease</fullName>
    </submittedName>
</protein>
<feature type="transmembrane region" description="Helical" evidence="1">
    <location>
        <begin position="324"/>
        <end position="346"/>
    </location>
</feature>
<evidence type="ECO:0000313" key="3">
    <source>
        <dbReference type="Proteomes" id="UP001255416"/>
    </source>
</evidence>